<name>A0A2M4BGZ3_9DIPT</name>
<feature type="compositionally biased region" description="Basic residues" evidence="1">
    <location>
        <begin position="434"/>
        <end position="464"/>
    </location>
</feature>
<feature type="compositionally biased region" description="Basic residues" evidence="1">
    <location>
        <begin position="404"/>
        <end position="426"/>
    </location>
</feature>
<keyword evidence="2" id="KW-1133">Transmembrane helix</keyword>
<dbReference type="EMBL" id="GGFJ01003166">
    <property type="protein sequence ID" value="MBW52307.1"/>
    <property type="molecule type" value="Transcribed_RNA"/>
</dbReference>
<evidence type="ECO:0000256" key="3">
    <source>
        <dbReference type="SAM" id="SignalP"/>
    </source>
</evidence>
<feature type="region of interest" description="Disordered" evidence="1">
    <location>
        <begin position="364"/>
        <end position="467"/>
    </location>
</feature>
<evidence type="ECO:0000313" key="4">
    <source>
        <dbReference type="EMBL" id="MBW52307.1"/>
    </source>
</evidence>
<accession>A0A2M4BGZ3</accession>
<dbReference type="AlphaFoldDB" id="A0A2M4BGZ3"/>
<protein>
    <submittedName>
        <fullName evidence="4">Uncharacterized protein</fullName>
    </submittedName>
</protein>
<evidence type="ECO:0000256" key="2">
    <source>
        <dbReference type="SAM" id="Phobius"/>
    </source>
</evidence>
<keyword evidence="2" id="KW-0472">Membrane</keyword>
<feature type="transmembrane region" description="Helical" evidence="2">
    <location>
        <begin position="149"/>
        <end position="173"/>
    </location>
</feature>
<feature type="region of interest" description="Disordered" evidence="1">
    <location>
        <begin position="288"/>
        <end position="309"/>
    </location>
</feature>
<feature type="chain" id="PRO_5014714384" evidence="3">
    <location>
        <begin position="22"/>
        <end position="640"/>
    </location>
</feature>
<feature type="signal peptide" evidence="3">
    <location>
        <begin position="1"/>
        <end position="21"/>
    </location>
</feature>
<feature type="compositionally biased region" description="Low complexity" evidence="1">
    <location>
        <begin position="293"/>
        <end position="308"/>
    </location>
</feature>
<evidence type="ECO:0000256" key="1">
    <source>
        <dbReference type="SAM" id="MobiDB-lite"/>
    </source>
</evidence>
<keyword evidence="2" id="KW-0812">Transmembrane</keyword>
<keyword evidence="3" id="KW-0732">Signal</keyword>
<sequence length="640" mass="72731">MPIYLHCWALEAVMICICTKAEEEGTVRTGKTPTMVVDIIEQPLETVDLCSNMVAAEEEEESKPEVAAVSVSRTTTDMSDGTIANEASAAMEEVVREVSDRSSTTVEQVSHHSIISMVTVKSGSVAENDTERPTTPRPHNSNNSSTVEMLPIVGLIIIIKMIVTGILIIITMVDRAVEMKRGQPLLGAVEMLSGIIVAYRPAWGEVAMATDKDDHDPVTTGKGEAQRNMTAEETPMRLRDGIIPSIRNHRSNGVRNHRLAVAVVIGVAPVRSTTRSVISRIANTIPMDKRRTSGSVQNSSNSSNRSSRIVARIATERRIANGNESVIGNEIVTAIATVNVRRRKSRRKIRESVIARRKRRIVNATVTGERRRSAKRNVNGSGIERGSAKRSARRSSNRSERRNATVKRKRTESRNRNSCRRRRHAIPARTIGVTRRRSAIKRNAKRRRKWRSGSTKRRERKRIKSGVPRITARSTGWRKTGRRKSQIVRSNRQHRRFDQMRPEHRQRWWRMTVPVVRQRNVSCRTVAMNRSVPRVPPPVERRKMTRKRSIRIPLNLIESMRMPPSRTSINKRRLLMLSRRNRNSNTSMGTIIPICTRTFRTSMKRINWNVPYCRRSTILAISNSSFSRNIANWFSIRKIT</sequence>
<feature type="region of interest" description="Disordered" evidence="1">
    <location>
        <begin position="123"/>
        <end position="145"/>
    </location>
</feature>
<proteinExistence type="predicted"/>
<reference evidence="4" key="1">
    <citation type="submission" date="2018-01" db="EMBL/GenBank/DDBJ databases">
        <title>An insight into the sialome of Amazonian anophelines.</title>
        <authorList>
            <person name="Ribeiro J.M."/>
            <person name="Scarpassa V."/>
            <person name="Calvo E."/>
        </authorList>
    </citation>
    <scope>NUCLEOTIDE SEQUENCE</scope>
    <source>
        <tissue evidence="4">Salivary glands</tissue>
    </source>
</reference>
<organism evidence="4">
    <name type="scientific">Anopheles marajoara</name>
    <dbReference type="NCBI Taxonomy" id="58244"/>
    <lineage>
        <taxon>Eukaryota</taxon>
        <taxon>Metazoa</taxon>
        <taxon>Ecdysozoa</taxon>
        <taxon>Arthropoda</taxon>
        <taxon>Hexapoda</taxon>
        <taxon>Insecta</taxon>
        <taxon>Pterygota</taxon>
        <taxon>Neoptera</taxon>
        <taxon>Endopterygota</taxon>
        <taxon>Diptera</taxon>
        <taxon>Nematocera</taxon>
        <taxon>Culicoidea</taxon>
        <taxon>Culicidae</taxon>
        <taxon>Anophelinae</taxon>
        <taxon>Anopheles</taxon>
    </lineage>
</organism>